<proteinExistence type="predicted"/>
<dbReference type="EMBL" id="WUPT01000002">
    <property type="protein sequence ID" value="MXQ08695.1"/>
    <property type="molecule type" value="Genomic_DNA"/>
</dbReference>
<dbReference type="RefSeq" id="WP_160764602.1">
    <property type="nucleotide sequence ID" value="NZ_WUPT01000002.1"/>
</dbReference>
<evidence type="ECO:0000313" key="3">
    <source>
        <dbReference type="Proteomes" id="UP000480350"/>
    </source>
</evidence>
<dbReference type="Proteomes" id="UP000480350">
    <property type="component" value="Unassembled WGS sequence"/>
</dbReference>
<organism evidence="2 3">
    <name type="scientific">Kangsaoukella pontilimi</name>
    <dbReference type="NCBI Taxonomy" id="2691042"/>
    <lineage>
        <taxon>Bacteria</taxon>
        <taxon>Pseudomonadati</taxon>
        <taxon>Pseudomonadota</taxon>
        <taxon>Alphaproteobacteria</taxon>
        <taxon>Rhodobacterales</taxon>
        <taxon>Paracoccaceae</taxon>
        <taxon>Kangsaoukella</taxon>
    </lineage>
</organism>
<protein>
    <submittedName>
        <fullName evidence="2">DUF1127 domain-containing protein</fullName>
    </submittedName>
</protein>
<gene>
    <name evidence="2" type="ORF">GQ651_12635</name>
</gene>
<keyword evidence="3" id="KW-1185">Reference proteome</keyword>
<reference evidence="2 3" key="2">
    <citation type="submission" date="2020-03" db="EMBL/GenBank/DDBJ databases">
        <title>Kangsaoukella pontilimi gen. nov., sp. nov., a new member of the family Rhodobacteraceae isolated from a tidal mudflat.</title>
        <authorList>
            <person name="Kim I.S."/>
        </authorList>
    </citation>
    <scope>NUCLEOTIDE SEQUENCE [LARGE SCALE GENOMIC DNA]</scope>
    <source>
        <strain evidence="2 3">GH1-50</strain>
    </source>
</reference>
<accession>A0A7C9MKR9</accession>
<reference evidence="2 3" key="1">
    <citation type="submission" date="2019-12" db="EMBL/GenBank/DDBJ databases">
        <authorList>
            <person name="Lee S.D."/>
        </authorList>
    </citation>
    <scope>NUCLEOTIDE SEQUENCE [LARGE SCALE GENOMIC DNA]</scope>
    <source>
        <strain evidence="2 3">GH1-50</strain>
    </source>
</reference>
<evidence type="ECO:0000259" key="1">
    <source>
        <dbReference type="Pfam" id="PF06568"/>
    </source>
</evidence>
<feature type="domain" description="YjiS-like" evidence="1">
    <location>
        <begin position="26"/>
        <end position="59"/>
    </location>
</feature>
<sequence length="69" mass="7836">MFTATTAQTRPMSSLPKRRPYSPIGWLVRLNAAYRERQAIARLDASQLRDMGLTRDEAETITVADILSR</sequence>
<dbReference type="AlphaFoldDB" id="A0A7C9MKR9"/>
<evidence type="ECO:0000313" key="2">
    <source>
        <dbReference type="EMBL" id="MXQ08695.1"/>
    </source>
</evidence>
<dbReference type="InterPro" id="IPR009506">
    <property type="entry name" value="YjiS-like"/>
</dbReference>
<dbReference type="Pfam" id="PF06568">
    <property type="entry name" value="YjiS-like"/>
    <property type="match status" value="1"/>
</dbReference>
<name>A0A7C9MKR9_9RHOB</name>
<comment type="caution">
    <text evidence="2">The sequence shown here is derived from an EMBL/GenBank/DDBJ whole genome shotgun (WGS) entry which is preliminary data.</text>
</comment>